<dbReference type="Proteomes" id="UP000549616">
    <property type="component" value="Unassembled WGS sequence"/>
</dbReference>
<feature type="domain" description="HTH tetR-type" evidence="5">
    <location>
        <begin position="12"/>
        <end position="72"/>
    </location>
</feature>
<accession>A0A853AX39</accession>
<dbReference type="SUPFAM" id="SSF48498">
    <property type="entry name" value="Tetracyclin repressor-like, C-terminal domain"/>
    <property type="match status" value="1"/>
</dbReference>
<dbReference type="InterPro" id="IPR001647">
    <property type="entry name" value="HTH_TetR"/>
</dbReference>
<sequence length="217" mass="23405">MSSAAERRAWGSLERDQIVAAAVELARREGLAALTIRRVADEVGASRMALYRHVPDKEALLVLVADSIAADHVRPAEAGHGPWPERLRVLAHGMRRELRAYPGFAELIMTRGNHGPGGLRLAETIAEILAAAGLDEPAQARFYLVFLDVVLGRAHREVHGDPTTPDRNAGIFAAAQGSSSAPTLKALVPHLRAATADEIFDAELDMLVGAIHAKRRQ</sequence>
<keyword evidence="1" id="KW-0805">Transcription regulation</keyword>
<dbReference type="InterPro" id="IPR009057">
    <property type="entry name" value="Homeodomain-like_sf"/>
</dbReference>
<keyword evidence="7" id="KW-1185">Reference proteome</keyword>
<dbReference type="GO" id="GO:0045892">
    <property type="term" value="P:negative regulation of DNA-templated transcription"/>
    <property type="evidence" value="ECO:0007669"/>
    <property type="project" value="InterPro"/>
</dbReference>
<dbReference type="PANTHER" id="PTHR30055:SF151">
    <property type="entry name" value="TRANSCRIPTIONAL REGULATORY PROTEIN"/>
    <property type="match status" value="1"/>
</dbReference>
<protein>
    <submittedName>
        <fullName evidence="6">AcrR family transcriptional regulator</fullName>
    </submittedName>
</protein>
<evidence type="ECO:0000256" key="4">
    <source>
        <dbReference type="PROSITE-ProRule" id="PRU00335"/>
    </source>
</evidence>
<dbReference type="GO" id="GO:0000976">
    <property type="term" value="F:transcription cis-regulatory region binding"/>
    <property type="evidence" value="ECO:0007669"/>
    <property type="project" value="TreeGrafter"/>
</dbReference>
<evidence type="ECO:0000256" key="1">
    <source>
        <dbReference type="ARBA" id="ARBA00023015"/>
    </source>
</evidence>
<evidence type="ECO:0000313" key="6">
    <source>
        <dbReference type="EMBL" id="NYI87238.1"/>
    </source>
</evidence>
<name>A0A853AX39_9PSEU</name>
<comment type="caution">
    <text evidence="6">The sequence shown here is derived from an EMBL/GenBank/DDBJ whole genome shotgun (WGS) entry which is preliminary data.</text>
</comment>
<dbReference type="Gene3D" id="1.10.357.10">
    <property type="entry name" value="Tetracycline Repressor, domain 2"/>
    <property type="match status" value="1"/>
</dbReference>
<dbReference type="PROSITE" id="PS50977">
    <property type="entry name" value="HTH_TETR_2"/>
    <property type="match status" value="1"/>
</dbReference>
<evidence type="ECO:0000256" key="3">
    <source>
        <dbReference type="ARBA" id="ARBA00023163"/>
    </source>
</evidence>
<dbReference type="InterPro" id="IPR050109">
    <property type="entry name" value="HTH-type_TetR-like_transc_reg"/>
</dbReference>
<dbReference type="AlphaFoldDB" id="A0A853AX39"/>
<gene>
    <name evidence="6" type="ORF">HNR02_000561</name>
</gene>
<evidence type="ECO:0000256" key="2">
    <source>
        <dbReference type="ARBA" id="ARBA00023125"/>
    </source>
</evidence>
<dbReference type="Pfam" id="PF00440">
    <property type="entry name" value="TetR_N"/>
    <property type="match status" value="1"/>
</dbReference>
<dbReference type="GO" id="GO:0003700">
    <property type="term" value="F:DNA-binding transcription factor activity"/>
    <property type="evidence" value="ECO:0007669"/>
    <property type="project" value="TreeGrafter"/>
</dbReference>
<proteinExistence type="predicted"/>
<dbReference type="Pfam" id="PF02909">
    <property type="entry name" value="TetR_C_1"/>
    <property type="match status" value="1"/>
</dbReference>
<dbReference type="EMBL" id="JACCFK010000001">
    <property type="protein sequence ID" value="NYI87238.1"/>
    <property type="molecule type" value="Genomic_DNA"/>
</dbReference>
<dbReference type="RefSeq" id="WP_179771663.1">
    <property type="nucleotide sequence ID" value="NZ_JACCFK010000001.1"/>
</dbReference>
<reference evidence="6 7" key="1">
    <citation type="submission" date="2020-07" db="EMBL/GenBank/DDBJ databases">
        <title>Sequencing the genomes of 1000 actinobacteria strains.</title>
        <authorList>
            <person name="Klenk H.-P."/>
        </authorList>
    </citation>
    <scope>NUCLEOTIDE SEQUENCE [LARGE SCALE GENOMIC DNA]</scope>
    <source>
        <strain evidence="6 7">DSM 104006</strain>
    </source>
</reference>
<dbReference type="InterPro" id="IPR004111">
    <property type="entry name" value="Repressor_TetR_C"/>
</dbReference>
<keyword evidence="3" id="KW-0804">Transcription</keyword>
<keyword evidence="2 4" id="KW-0238">DNA-binding</keyword>
<dbReference type="SUPFAM" id="SSF46689">
    <property type="entry name" value="Homeodomain-like"/>
    <property type="match status" value="1"/>
</dbReference>
<dbReference type="PRINTS" id="PR00455">
    <property type="entry name" value="HTHTETR"/>
</dbReference>
<evidence type="ECO:0000313" key="7">
    <source>
        <dbReference type="Proteomes" id="UP000549616"/>
    </source>
</evidence>
<feature type="DNA-binding region" description="H-T-H motif" evidence="4">
    <location>
        <begin position="35"/>
        <end position="54"/>
    </location>
</feature>
<organism evidence="6 7">
    <name type="scientific">Amycolatopsis endophytica</name>
    <dbReference type="NCBI Taxonomy" id="860233"/>
    <lineage>
        <taxon>Bacteria</taxon>
        <taxon>Bacillati</taxon>
        <taxon>Actinomycetota</taxon>
        <taxon>Actinomycetes</taxon>
        <taxon>Pseudonocardiales</taxon>
        <taxon>Pseudonocardiaceae</taxon>
        <taxon>Amycolatopsis</taxon>
    </lineage>
</organism>
<dbReference type="InterPro" id="IPR036271">
    <property type="entry name" value="Tet_transcr_reg_TetR-rel_C_sf"/>
</dbReference>
<dbReference type="PANTHER" id="PTHR30055">
    <property type="entry name" value="HTH-TYPE TRANSCRIPTIONAL REGULATOR RUTR"/>
    <property type="match status" value="1"/>
</dbReference>
<evidence type="ECO:0000259" key="5">
    <source>
        <dbReference type="PROSITE" id="PS50977"/>
    </source>
</evidence>